<protein>
    <recommendedName>
        <fullName evidence="9">Endoglucanase</fullName>
        <ecNumber evidence="9">3.2.1.4</ecNumber>
    </recommendedName>
</protein>
<evidence type="ECO:0000256" key="3">
    <source>
        <dbReference type="ARBA" id="ARBA00022801"/>
    </source>
</evidence>
<keyword evidence="7 8" id="KW-0624">Polysaccharide degradation</keyword>
<reference evidence="12 13" key="1">
    <citation type="submission" date="2023-04" db="EMBL/GenBank/DDBJ databases">
        <title>Genome of Basidiobolus ranarum AG-B5.</title>
        <authorList>
            <person name="Stajich J.E."/>
            <person name="Carter-House D."/>
            <person name="Gryganskyi A."/>
        </authorList>
    </citation>
    <scope>NUCLEOTIDE SEQUENCE [LARGE SCALE GENOMIC DNA]</scope>
    <source>
        <strain evidence="12 13">AG-B5</strain>
    </source>
</reference>
<evidence type="ECO:0000256" key="10">
    <source>
        <dbReference type="SAM" id="Phobius"/>
    </source>
</evidence>
<keyword evidence="4 9" id="KW-0136">Cellulose degradation</keyword>
<evidence type="ECO:0000256" key="2">
    <source>
        <dbReference type="ARBA" id="ARBA00007072"/>
    </source>
</evidence>
<dbReference type="PROSITE" id="PS00698">
    <property type="entry name" value="GH9_3"/>
    <property type="match status" value="1"/>
</dbReference>
<comment type="catalytic activity">
    <reaction evidence="1 9">
        <text>Endohydrolysis of (1-&gt;4)-beta-D-glucosidic linkages in cellulose, lichenin and cereal beta-D-glucans.</text>
        <dbReference type="EC" id="3.2.1.4"/>
    </reaction>
</comment>
<evidence type="ECO:0000256" key="4">
    <source>
        <dbReference type="ARBA" id="ARBA00023001"/>
    </source>
</evidence>
<keyword evidence="10" id="KW-1133">Transmembrane helix</keyword>
<dbReference type="InterPro" id="IPR001701">
    <property type="entry name" value="Glyco_hydro_9"/>
</dbReference>
<dbReference type="EMBL" id="JASJQH010001301">
    <property type="protein sequence ID" value="KAK9761619.1"/>
    <property type="molecule type" value="Genomic_DNA"/>
</dbReference>
<keyword evidence="10" id="KW-0472">Membrane</keyword>
<keyword evidence="10" id="KW-0812">Transmembrane</keyword>
<gene>
    <name evidence="12" type="ORF">K7432_013349</name>
</gene>
<dbReference type="Proteomes" id="UP001479436">
    <property type="component" value="Unassembled WGS sequence"/>
</dbReference>
<proteinExistence type="inferred from homology"/>
<comment type="similarity">
    <text evidence="2 8 9">Belongs to the glycosyl hydrolase 9 (cellulase E) family.</text>
</comment>
<feature type="domain" description="Glycoside hydrolase family 9" evidence="11">
    <location>
        <begin position="10"/>
        <end position="330"/>
    </location>
</feature>
<organism evidence="12 13">
    <name type="scientific">Basidiobolus ranarum</name>
    <dbReference type="NCBI Taxonomy" id="34480"/>
    <lineage>
        <taxon>Eukaryota</taxon>
        <taxon>Fungi</taxon>
        <taxon>Fungi incertae sedis</taxon>
        <taxon>Zoopagomycota</taxon>
        <taxon>Entomophthoromycotina</taxon>
        <taxon>Basidiobolomycetes</taxon>
        <taxon>Basidiobolales</taxon>
        <taxon>Basidiobolaceae</taxon>
        <taxon>Basidiobolus</taxon>
    </lineage>
</organism>
<keyword evidence="5 8" id="KW-0119">Carbohydrate metabolism</keyword>
<dbReference type="SUPFAM" id="SSF48208">
    <property type="entry name" value="Six-hairpin glycosidases"/>
    <property type="match status" value="1"/>
</dbReference>
<accession>A0ABR2WJC4</accession>
<name>A0ABR2WJC4_9FUNG</name>
<evidence type="ECO:0000256" key="7">
    <source>
        <dbReference type="ARBA" id="ARBA00023326"/>
    </source>
</evidence>
<dbReference type="EC" id="3.2.1.4" evidence="9"/>
<evidence type="ECO:0000256" key="1">
    <source>
        <dbReference type="ARBA" id="ARBA00000966"/>
    </source>
</evidence>
<dbReference type="InterPro" id="IPR033126">
    <property type="entry name" value="Glyco_hydro_9_Asp/Glu_AS"/>
</dbReference>
<evidence type="ECO:0000313" key="12">
    <source>
        <dbReference type="EMBL" id="KAK9761619.1"/>
    </source>
</evidence>
<feature type="transmembrane region" description="Helical" evidence="10">
    <location>
        <begin position="358"/>
        <end position="380"/>
    </location>
</feature>
<dbReference type="InterPro" id="IPR012341">
    <property type="entry name" value="6hp_glycosidase-like_sf"/>
</dbReference>
<feature type="active site" evidence="8">
    <location>
        <position position="309"/>
    </location>
</feature>
<keyword evidence="6 8" id="KW-0326">Glycosidase</keyword>
<sequence>MNFVLFHCSKQYWGSDLNIPYPRPAFKIDLNHRGTDIAAETAAACAAASILFREKYSDAKYADILLEHAKDLLKLAEIEPWVRYHESVPEVTDFYGSRGFGDELCWGNLWLYKATNDNSYLEKAKTYFTLFKMEGRDFPFNWNQKSPGVYVMFAQLIQGDPGLNWRNISEVWFDNVLTGSNDLEKTKGGLIWFKGTSEQASTGPALTTALLMHIYSHSVLSTLSGSSQAEAKRLGYDAFGNQQLDYILGNNPMKMPYVADIHPNSPKNVHHAGAHGGTDFKSMSNPFENNNRLVGAVVGGPNRDDQFLDDRQDYSQSEVALDYNAAFQSLIARQVMFSDVDPFYTKLVPNHPRPYQTILIIACAIAFAIILVAVVTYCLIGKKRSLLTNSDTNLKVKIQSTPKNLELH</sequence>
<evidence type="ECO:0000256" key="6">
    <source>
        <dbReference type="ARBA" id="ARBA00023295"/>
    </source>
</evidence>
<evidence type="ECO:0000259" key="11">
    <source>
        <dbReference type="Pfam" id="PF00759"/>
    </source>
</evidence>
<dbReference type="Pfam" id="PF00759">
    <property type="entry name" value="Glyco_hydro_9"/>
    <property type="match status" value="1"/>
</dbReference>
<dbReference type="PANTHER" id="PTHR22298">
    <property type="entry name" value="ENDO-1,4-BETA-GLUCANASE"/>
    <property type="match status" value="1"/>
</dbReference>
<evidence type="ECO:0000313" key="13">
    <source>
        <dbReference type="Proteomes" id="UP001479436"/>
    </source>
</evidence>
<dbReference type="InterPro" id="IPR008928">
    <property type="entry name" value="6-hairpin_glycosidase_sf"/>
</dbReference>
<feature type="active site" evidence="8">
    <location>
        <position position="318"/>
    </location>
</feature>
<comment type="caution">
    <text evidence="12">The sequence shown here is derived from an EMBL/GenBank/DDBJ whole genome shotgun (WGS) entry which is preliminary data.</text>
</comment>
<keyword evidence="3 8" id="KW-0378">Hydrolase</keyword>
<keyword evidence="13" id="KW-1185">Reference proteome</keyword>
<evidence type="ECO:0000256" key="5">
    <source>
        <dbReference type="ARBA" id="ARBA00023277"/>
    </source>
</evidence>
<evidence type="ECO:0000256" key="9">
    <source>
        <dbReference type="RuleBase" id="RU361166"/>
    </source>
</evidence>
<dbReference type="Gene3D" id="1.50.10.10">
    <property type="match status" value="1"/>
</dbReference>
<evidence type="ECO:0000256" key="8">
    <source>
        <dbReference type="PROSITE-ProRule" id="PRU10060"/>
    </source>
</evidence>